<organism evidence="9 10">
    <name type="scientific">Stylophora pistillata</name>
    <name type="common">Smooth cauliflower coral</name>
    <dbReference type="NCBI Taxonomy" id="50429"/>
    <lineage>
        <taxon>Eukaryota</taxon>
        <taxon>Metazoa</taxon>
        <taxon>Cnidaria</taxon>
        <taxon>Anthozoa</taxon>
        <taxon>Hexacorallia</taxon>
        <taxon>Scleractinia</taxon>
        <taxon>Astrocoeniina</taxon>
        <taxon>Pocilloporidae</taxon>
        <taxon>Stylophora</taxon>
    </lineage>
</organism>
<dbReference type="InterPro" id="IPR011335">
    <property type="entry name" value="Restrct_endonuc-II-like"/>
</dbReference>
<dbReference type="InterPro" id="IPR011011">
    <property type="entry name" value="Znf_FYVE_PHD"/>
</dbReference>
<keyword evidence="2" id="KW-0645">Protease</keyword>
<feature type="compositionally biased region" description="Low complexity" evidence="7">
    <location>
        <begin position="560"/>
        <end position="603"/>
    </location>
</feature>
<protein>
    <submittedName>
        <fullName evidence="9">Inhibitor of growth protein 1</fullName>
    </submittedName>
</protein>
<dbReference type="InterPro" id="IPR013083">
    <property type="entry name" value="Znf_RING/FYVE/PHD"/>
</dbReference>
<dbReference type="SMART" id="SM00249">
    <property type="entry name" value="PHD"/>
    <property type="match status" value="2"/>
</dbReference>
<keyword evidence="5" id="KW-0378">Hydrolase</keyword>
<dbReference type="InterPro" id="IPR011604">
    <property type="entry name" value="PDDEXK-like_dom_sf"/>
</dbReference>
<dbReference type="GO" id="GO:0008270">
    <property type="term" value="F:zinc ion binding"/>
    <property type="evidence" value="ECO:0007669"/>
    <property type="project" value="UniProtKB-KW"/>
</dbReference>
<evidence type="ECO:0000256" key="6">
    <source>
        <dbReference type="ARBA" id="ARBA00022833"/>
    </source>
</evidence>
<dbReference type="SUPFAM" id="SSF52980">
    <property type="entry name" value="Restriction endonuclease-like"/>
    <property type="match status" value="1"/>
</dbReference>
<keyword evidence="3" id="KW-0479">Metal-binding</keyword>
<dbReference type="SUPFAM" id="SSF54001">
    <property type="entry name" value="Cysteine proteinases"/>
    <property type="match status" value="1"/>
</dbReference>
<dbReference type="Pfam" id="PF09588">
    <property type="entry name" value="YqaJ"/>
    <property type="match status" value="1"/>
</dbReference>
<keyword evidence="10" id="KW-1185">Reference proteome</keyword>
<sequence>MASAQQMSTARKSKFFFQEVTTFGLSSVFSSAWTKVNGRLACTQMKCSWILPSFASEVEYVRVRDINFKSAKKLKVDLDKMIENLSEELELSGISKRQNESAVPKPEVPAPSQAEVEEFYSKLSKCNSKPVVLSLVPPYAQSYVLPSRNISTVMDMFKKENLELSYNELFKLCQSTSIEITKEKIDQVQKDTISQSSGANFFKHRAGRIGASQSKAAAHSDPALPSQSLIQRICYPELHKVNTKAVHHGCKHEASAISALEESMKKTHTNFKVIKCGLFINEENPWMHATPDFLCSCDCCGEGCGEIKCPLRLENCDFDSYVLKPGSCLEKNSRGEFVLVCTHEYYYQVQQQLFTTKLNYSYFVVCGVNENQIKLVSEKILPDKEHWDRVLPKLHKFWRICVLPEVLARWYTRRENVTVDGVSLADATCYCRQETVEETVKCCNPNCPIQRFHLSCLGIDGIPKTWYCPNCRPLPEFKRGSSNKQSAGIINEAMKMDLICTCKAVAEKKDKLVKCSNAHCTNGKFFHLSCLGRKRMPNNSKSWLCSVCFVTKSQEPMSGTPSKPTATKTTASTNPTVTHTTTNTKPTVTHTTTNTKPTVTHITTNTKPSVTHITTNTKPTVTHITTNTKPTVTHTTTNTKPTVTHITTNTKPTVTHITTNTKPTVTHITTNTKPTGATPTVSSDTEGITIVKTVHKERAPRDKYAPEGKLGKYEYDLIASPNGWLDCVIIHEAHIILKRIGNLKGIQGFQRPTLGPVRQFDIMTGPFIQIVNINNNHWICFSSIHSPPGYVDVYDSLSTPVNQEIIGLAYDLTGPAFQGIRCIPVQQQKNLSDCGVFSIAFTTSLVYGQNPMTVTYNINEMRPHLMQCLKGGNITPFPTT</sequence>
<comment type="caution">
    <text evidence="9">The sequence shown here is derived from an EMBL/GenBank/DDBJ whole genome shotgun (WGS) entry which is preliminary data.</text>
</comment>
<evidence type="ECO:0000256" key="7">
    <source>
        <dbReference type="SAM" id="MobiDB-lite"/>
    </source>
</evidence>
<evidence type="ECO:0000259" key="8">
    <source>
        <dbReference type="SMART" id="SM00249"/>
    </source>
</evidence>
<dbReference type="GO" id="GO:0008234">
    <property type="term" value="F:cysteine-type peptidase activity"/>
    <property type="evidence" value="ECO:0007669"/>
    <property type="project" value="InterPro"/>
</dbReference>
<dbReference type="OrthoDB" id="5978840at2759"/>
<dbReference type="SUPFAM" id="SSF57903">
    <property type="entry name" value="FYVE/PHD zinc finger"/>
    <property type="match status" value="2"/>
</dbReference>
<gene>
    <name evidence="9" type="primary">Ing1</name>
    <name evidence="9" type="ORF">AWC38_SpisGene24401</name>
</gene>
<feature type="region of interest" description="Disordered" evidence="7">
    <location>
        <begin position="555"/>
        <end position="603"/>
    </location>
</feature>
<proteinExistence type="inferred from homology"/>
<feature type="region of interest" description="Disordered" evidence="7">
    <location>
        <begin position="621"/>
        <end position="643"/>
    </location>
</feature>
<dbReference type="GO" id="GO:0006281">
    <property type="term" value="P:DNA repair"/>
    <property type="evidence" value="ECO:0007669"/>
    <property type="project" value="UniProtKB-ARBA"/>
</dbReference>
<evidence type="ECO:0000313" key="10">
    <source>
        <dbReference type="Proteomes" id="UP000225706"/>
    </source>
</evidence>
<dbReference type="CDD" id="cd22343">
    <property type="entry name" value="PDDEXK_lambda_exonuclease-like"/>
    <property type="match status" value="1"/>
</dbReference>
<dbReference type="PANTHER" id="PTHR47526:SF3">
    <property type="entry name" value="PHD-TYPE DOMAIN-CONTAINING PROTEIN"/>
    <property type="match status" value="1"/>
</dbReference>
<evidence type="ECO:0000256" key="4">
    <source>
        <dbReference type="ARBA" id="ARBA00022771"/>
    </source>
</evidence>
<feature type="domain" description="Zinc finger PHD-type" evidence="8">
    <location>
        <begin position="428"/>
        <end position="472"/>
    </location>
</feature>
<name>A0A2B4R2A2_STYPI</name>
<evidence type="ECO:0000256" key="2">
    <source>
        <dbReference type="ARBA" id="ARBA00022670"/>
    </source>
</evidence>
<dbReference type="PANTHER" id="PTHR47526">
    <property type="entry name" value="ATP-DEPENDENT DNA HELICASE"/>
    <property type="match status" value="1"/>
</dbReference>
<evidence type="ECO:0000256" key="3">
    <source>
        <dbReference type="ARBA" id="ARBA00022723"/>
    </source>
</evidence>
<evidence type="ECO:0000313" key="9">
    <source>
        <dbReference type="EMBL" id="PFX11761.1"/>
    </source>
</evidence>
<dbReference type="InterPro" id="IPR019080">
    <property type="entry name" value="YqaJ_viral_recombinase"/>
</dbReference>
<dbReference type="InterPro" id="IPR001965">
    <property type="entry name" value="Znf_PHD"/>
</dbReference>
<dbReference type="InterPro" id="IPR038765">
    <property type="entry name" value="Papain-like_cys_pep_sf"/>
</dbReference>
<dbReference type="InterPro" id="IPR003653">
    <property type="entry name" value="Peptidase_C48_C"/>
</dbReference>
<dbReference type="Pfam" id="PF02902">
    <property type="entry name" value="Peptidase_C48"/>
    <property type="match status" value="1"/>
</dbReference>
<evidence type="ECO:0000256" key="1">
    <source>
        <dbReference type="ARBA" id="ARBA00005234"/>
    </source>
</evidence>
<comment type="similarity">
    <text evidence="1">Belongs to the peptidase C48 family.</text>
</comment>
<dbReference type="Gene3D" id="3.30.40.10">
    <property type="entry name" value="Zinc/RING finger domain, C3HC4 (zinc finger)"/>
    <property type="match status" value="2"/>
</dbReference>
<feature type="domain" description="Zinc finger PHD-type" evidence="8">
    <location>
        <begin position="499"/>
        <end position="549"/>
    </location>
</feature>
<keyword evidence="4" id="KW-0863">Zinc-finger</keyword>
<dbReference type="Gene3D" id="3.90.320.10">
    <property type="match status" value="1"/>
</dbReference>
<dbReference type="EMBL" id="LSMT01001923">
    <property type="protein sequence ID" value="PFX11761.1"/>
    <property type="molecule type" value="Genomic_DNA"/>
</dbReference>
<dbReference type="Proteomes" id="UP000225706">
    <property type="component" value="Unassembled WGS sequence"/>
</dbReference>
<evidence type="ECO:0000256" key="5">
    <source>
        <dbReference type="ARBA" id="ARBA00022801"/>
    </source>
</evidence>
<dbReference type="GO" id="GO:0006508">
    <property type="term" value="P:proteolysis"/>
    <property type="evidence" value="ECO:0007669"/>
    <property type="project" value="UniProtKB-KW"/>
</dbReference>
<accession>A0A2B4R2A2</accession>
<dbReference type="STRING" id="50429.A0A2B4R2A2"/>
<dbReference type="AlphaFoldDB" id="A0A2B4R2A2"/>
<keyword evidence="6" id="KW-0862">Zinc</keyword>
<dbReference type="Gene3D" id="1.20.120.20">
    <property type="entry name" value="Apolipoprotein"/>
    <property type="match status" value="1"/>
</dbReference>
<reference evidence="10" key="1">
    <citation type="journal article" date="2017" name="bioRxiv">
        <title>Comparative analysis of the genomes of Stylophora pistillata and Acropora digitifera provides evidence for extensive differences between species of corals.</title>
        <authorList>
            <person name="Voolstra C.R."/>
            <person name="Li Y."/>
            <person name="Liew Y.J."/>
            <person name="Baumgarten S."/>
            <person name="Zoccola D."/>
            <person name="Flot J.-F."/>
            <person name="Tambutte S."/>
            <person name="Allemand D."/>
            <person name="Aranda M."/>
        </authorList>
    </citation>
    <scope>NUCLEOTIDE SEQUENCE [LARGE SCALE GENOMIC DNA]</scope>
</reference>
<dbReference type="Gene3D" id="3.40.395.10">
    <property type="entry name" value="Adenoviral Proteinase, Chain A"/>
    <property type="match status" value="1"/>
</dbReference>